<comment type="pathway">
    <text evidence="2">Cofactor biosynthesis; NAD(+) biosynthesis; quinolinate from iminoaspartate: step 1/1.</text>
</comment>
<accession>A0A7C4FEH5</accession>
<dbReference type="GO" id="GO:0034628">
    <property type="term" value="P:'de novo' NAD+ biosynthetic process from L-aspartate"/>
    <property type="evidence" value="ECO:0007669"/>
    <property type="project" value="TreeGrafter"/>
</dbReference>
<organism evidence="11">
    <name type="scientific">Ignisphaera aggregans</name>
    <dbReference type="NCBI Taxonomy" id="334771"/>
    <lineage>
        <taxon>Archaea</taxon>
        <taxon>Thermoproteota</taxon>
        <taxon>Thermoprotei</taxon>
        <taxon>Desulfurococcales</taxon>
        <taxon>Desulfurococcaceae</taxon>
        <taxon>Ignisphaera</taxon>
    </lineage>
</organism>
<evidence type="ECO:0000256" key="4">
    <source>
        <dbReference type="ARBA" id="ARBA00022485"/>
    </source>
</evidence>
<dbReference type="GO" id="GO:0051539">
    <property type="term" value="F:4 iron, 4 sulfur cluster binding"/>
    <property type="evidence" value="ECO:0007669"/>
    <property type="project" value="UniProtKB-KW"/>
</dbReference>
<dbReference type="InterPro" id="IPR036094">
    <property type="entry name" value="NadA_sf"/>
</dbReference>
<keyword evidence="4" id="KW-0004">4Fe-4S</keyword>
<evidence type="ECO:0000256" key="6">
    <source>
        <dbReference type="ARBA" id="ARBA00022679"/>
    </source>
</evidence>
<keyword evidence="9" id="KW-0411">Iron-sulfur</keyword>
<gene>
    <name evidence="11" type="primary">nadA</name>
    <name evidence="11" type="ORF">ENV14_00665</name>
</gene>
<keyword evidence="5" id="KW-0662">Pyridine nucleotide biosynthesis</keyword>
<sequence>MSDALQEIAKLKRELNAVVLAHNYQAPEVQEVADFVGDSLELSIKASQTSAKIIVFCGVDFMAEQAAVINESAVVLHPDQSARCPMAAMIAVDDVRRARKLFPRAPIVMYVNSPAVVKAEADYIVTSANAVDVVKAIDSDVVVFGPDRHLAEYVAEKTGKLVIPIPPEGHCPVHVRFSADEVRVLRSVYRECLFVAHPECPARVRALADFIGSTSQMARFAPSSSASCILVGTEVGMIYRLAKESRGKVFIPASTSAVCEDMKRITVEKVLRSLREGVHRVEVSKDVATRVRRALENTFRVLGAEPPWLRR</sequence>
<dbReference type="Pfam" id="PF02445">
    <property type="entry name" value="NadA"/>
    <property type="match status" value="1"/>
</dbReference>
<reference evidence="11" key="1">
    <citation type="journal article" date="2020" name="mSystems">
        <title>Genome- and Community-Level Interaction Insights into Carbon Utilization and Element Cycling Functions of Hydrothermarchaeota in Hydrothermal Sediment.</title>
        <authorList>
            <person name="Zhou Z."/>
            <person name="Liu Y."/>
            <person name="Xu W."/>
            <person name="Pan J."/>
            <person name="Luo Z.H."/>
            <person name="Li M."/>
        </authorList>
    </citation>
    <scope>NUCLEOTIDE SEQUENCE [LARGE SCALE GENOMIC DNA]</scope>
    <source>
        <strain evidence="11">SpSt-732</strain>
    </source>
</reference>
<evidence type="ECO:0000256" key="9">
    <source>
        <dbReference type="ARBA" id="ARBA00023014"/>
    </source>
</evidence>
<evidence type="ECO:0000256" key="3">
    <source>
        <dbReference type="ARBA" id="ARBA00012669"/>
    </source>
</evidence>
<dbReference type="Gene3D" id="3.40.50.10800">
    <property type="entry name" value="NadA-like"/>
    <property type="match status" value="3"/>
</dbReference>
<keyword evidence="6" id="KW-0808">Transferase</keyword>
<dbReference type="InterPro" id="IPR003473">
    <property type="entry name" value="NadA"/>
</dbReference>
<comment type="cofactor">
    <cofactor evidence="1">
        <name>[4Fe-4S] cluster</name>
        <dbReference type="ChEBI" id="CHEBI:49883"/>
    </cofactor>
</comment>
<dbReference type="PANTHER" id="PTHR30573">
    <property type="entry name" value="QUINOLINATE SYNTHETASE A"/>
    <property type="match status" value="1"/>
</dbReference>
<dbReference type="EC" id="2.5.1.72" evidence="3 10"/>
<name>A0A7C4FEH5_9CREN</name>
<keyword evidence="7" id="KW-0479">Metal-binding</keyword>
<evidence type="ECO:0000256" key="7">
    <source>
        <dbReference type="ARBA" id="ARBA00022723"/>
    </source>
</evidence>
<dbReference type="NCBIfam" id="TIGR00550">
    <property type="entry name" value="nadA"/>
    <property type="match status" value="1"/>
</dbReference>
<dbReference type="NCBIfam" id="NF006878">
    <property type="entry name" value="PRK09375.1-2"/>
    <property type="match status" value="1"/>
</dbReference>
<protein>
    <recommendedName>
        <fullName evidence="3 10">Quinolinate synthase</fullName>
        <ecNumber evidence="3 10">2.5.1.72</ecNumber>
    </recommendedName>
</protein>
<evidence type="ECO:0000256" key="8">
    <source>
        <dbReference type="ARBA" id="ARBA00023004"/>
    </source>
</evidence>
<dbReference type="GO" id="GO:0005829">
    <property type="term" value="C:cytosol"/>
    <property type="evidence" value="ECO:0007669"/>
    <property type="project" value="TreeGrafter"/>
</dbReference>
<dbReference type="GO" id="GO:0046872">
    <property type="term" value="F:metal ion binding"/>
    <property type="evidence" value="ECO:0007669"/>
    <property type="project" value="UniProtKB-KW"/>
</dbReference>
<dbReference type="AlphaFoldDB" id="A0A7C4FEH5"/>
<dbReference type="UniPathway" id="UPA00253">
    <property type="reaction ID" value="UER00327"/>
</dbReference>
<evidence type="ECO:0000256" key="5">
    <source>
        <dbReference type="ARBA" id="ARBA00022642"/>
    </source>
</evidence>
<dbReference type="GO" id="GO:0008987">
    <property type="term" value="F:quinolinate synthetase A activity"/>
    <property type="evidence" value="ECO:0007669"/>
    <property type="project" value="UniProtKB-UniRule"/>
</dbReference>
<dbReference type="EMBL" id="DTFF01000007">
    <property type="protein sequence ID" value="HGI86903.1"/>
    <property type="molecule type" value="Genomic_DNA"/>
</dbReference>
<evidence type="ECO:0000256" key="1">
    <source>
        <dbReference type="ARBA" id="ARBA00001966"/>
    </source>
</evidence>
<dbReference type="PANTHER" id="PTHR30573:SF0">
    <property type="entry name" value="QUINOLINATE SYNTHASE, CHLOROPLASTIC"/>
    <property type="match status" value="1"/>
</dbReference>
<keyword evidence="8" id="KW-0408">Iron</keyword>
<evidence type="ECO:0000256" key="2">
    <source>
        <dbReference type="ARBA" id="ARBA00005065"/>
    </source>
</evidence>
<evidence type="ECO:0000313" key="11">
    <source>
        <dbReference type="EMBL" id="HGI86903.1"/>
    </source>
</evidence>
<dbReference type="SUPFAM" id="SSF142754">
    <property type="entry name" value="NadA-like"/>
    <property type="match status" value="1"/>
</dbReference>
<evidence type="ECO:0000256" key="10">
    <source>
        <dbReference type="NCBIfam" id="TIGR00550"/>
    </source>
</evidence>
<proteinExistence type="predicted"/>
<comment type="caution">
    <text evidence="11">The sequence shown here is derived from an EMBL/GenBank/DDBJ whole genome shotgun (WGS) entry which is preliminary data.</text>
</comment>